<name>A0A6N8EDQ7_9GAMM</name>
<organism evidence="1 2">
    <name type="scientific">Allochromatium palmeri</name>
    <dbReference type="NCBI Taxonomy" id="231048"/>
    <lineage>
        <taxon>Bacteria</taxon>
        <taxon>Pseudomonadati</taxon>
        <taxon>Pseudomonadota</taxon>
        <taxon>Gammaproteobacteria</taxon>
        <taxon>Chromatiales</taxon>
        <taxon>Chromatiaceae</taxon>
        <taxon>Allochromatium</taxon>
    </lineage>
</organism>
<dbReference type="OrthoDB" id="9812023at2"/>
<dbReference type="AlphaFoldDB" id="A0A6N8EDQ7"/>
<protein>
    <submittedName>
        <fullName evidence="1">CopG family transcriptional regulator</fullName>
    </submittedName>
</protein>
<dbReference type="Proteomes" id="UP000434044">
    <property type="component" value="Unassembled WGS sequence"/>
</dbReference>
<accession>A0A6N8EDQ7</accession>
<dbReference type="RefSeq" id="WP_155450946.1">
    <property type="nucleotide sequence ID" value="NZ_WNKT01000038.1"/>
</dbReference>
<proteinExistence type="predicted"/>
<gene>
    <name evidence="1" type="ORF">GJ668_14995</name>
</gene>
<reference evidence="1 2" key="1">
    <citation type="submission" date="2019-11" db="EMBL/GenBank/DDBJ databases">
        <title>Whole-genome sequence of the anaerobic purple sulfur bacterium Allochromatium palmeri DSM 15591.</title>
        <authorList>
            <person name="Kyndt J.A."/>
            <person name="Meyer T.E."/>
        </authorList>
    </citation>
    <scope>NUCLEOTIDE SEQUENCE [LARGE SCALE GENOMIC DNA]</scope>
    <source>
        <strain evidence="1 2">DSM 15591</strain>
    </source>
</reference>
<evidence type="ECO:0000313" key="2">
    <source>
        <dbReference type="Proteomes" id="UP000434044"/>
    </source>
</evidence>
<dbReference type="EMBL" id="WNKT01000038">
    <property type="protein sequence ID" value="MTW22382.1"/>
    <property type="molecule type" value="Genomic_DNA"/>
</dbReference>
<keyword evidence="2" id="KW-1185">Reference proteome</keyword>
<sequence length="86" mass="9534">MPLSILLTPEEEALLEAASRQSARSQSDLVRQSVRELCQRLLEQAGSTPYELGQDLFGAGHLADAPTDPAKRDIWESLHAKHRRLG</sequence>
<evidence type="ECO:0000313" key="1">
    <source>
        <dbReference type="EMBL" id="MTW22382.1"/>
    </source>
</evidence>
<comment type="caution">
    <text evidence="1">The sequence shown here is derived from an EMBL/GenBank/DDBJ whole genome shotgun (WGS) entry which is preliminary data.</text>
</comment>